<organism evidence="1 2">
    <name type="scientific">Plutella xylostella</name>
    <name type="common">Diamondback moth</name>
    <name type="synonym">Plutella maculipennis</name>
    <dbReference type="NCBI Taxonomy" id="51655"/>
    <lineage>
        <taxon>Eukaryota</taxon>
        <taxon>Metazoa</taxon>
        <taxon>Ecdysozoa</taxon>
        <taxon>Arthropoda</taxon>
        <taxon>Hexapoda</taxon>
        <taxon>Insecta</taxon>
        <taxon>Pterygota</taxon>
        <taxon>Neoptera</taxon>
        <taxon>Endopterygota</taxon>
        <taxon>Lepidoptera</taxon>
        <taxon>Glossata</taxon>
        <taxon>Ditrysia</taxon>
        <taxon>Yponomeutoidea</taxon>
        <taxon>Plutellidae</taxon>
        <taxon>Plutella</taxon>
    </lineage>
</organism>
<dbReference type="Proteomes" id="UP000653454">
    <property type="component" value="Unassembled WGS sequence"/>
</dbReference>
<keyword evidence="2" id="KW-1185">Reference proteome</keyword>
<name>A0A8S4EWC9_PLUXY</name>
<reference evidence="1" key="1">
    <citation type="submission" date="2020-11" db="EMBL/GenBank/DDBJ databases">
        <authorList>
            <person name="Whiteford S."/>
        </authorList>
    </citation>
    <scope>NUCLEOTIDE SEQUENCE</scope>
</reference>
<proteinExistence type="predicted"/>
<protein>
    <submittedName>
        <fullName evidence="1">(diamondback moth) hypothetical protein</fullName>
    </submittedName>
</protein>
<comment type="caution">
    <text evidence="1">The sequence shown here is derived from an EMBL/GenBank/DDBJ whole genome shotgun (WGS) entry which is preliminary data.</text>
</comment>
<accession>A0A8S4EWC9</accession>
<sequence length="41" mass="4460">MVPGSIPGWGRYLFKHRYLFSGLGCARKMAIGPPPITLGLT</sequence>
<dbReference type="AlphaFoldDB" id="A0A8S4EWC9"/>
<evidence type="ECO:0000313" key="2">
    <source>
        <dbReference type="Proteomes" id="UP000653454"/>
    </source>
</evidence>
<dbReference type="EMBL" id="CAJHNJ030000023">
    <property type="protein sequence ID" value="CAG9120069.1"/>
    <property type="molecule type" value="Genomic_DNA"/>
</dbReference>
<evidence type="ECO:0000313" key="1">
    <source>
        <dbReference type="EMBL" id="CAG9120069.1"/>
    </source>
</evidence>
<gene>
    <name evidence="1" type="ORF">PLXY2_LOCUS6919</name>
</gene>